<evidence type="ECO:0000313" key="3">
    <source>
        <dbReference type="EMBL" id="WOO85083.1"/>
    </source>
</evidence>
<organism evidence="3 4">
    <name type="scientific">Vanrija pseudolonga</name>
    <dbReference type="NCBI Taxonomy" id="143232"/>
    <lineage>
        <taxon>Eukaryota</taxon>
        <taxon>Fungi</taxon>
        <taxon>Dikarya</taxon>
        <taxon>Basidiomycota</taxon>
        <taxon>Agaricomycotina</taxon>
        <taxon>Tremellomycetes</taxon>
        <taxon>Trichosporonales</taxon>
        <taxon>Trichosporonaceae</taxon>
        <taxon>Vanrija</taxon>
    </lineage>
</organism>
<name>A0AAF0YE58_9TREE</name>
<protein>
    <submittedName>
        <fullName evidence="3">Ras-related protein Rab-5C</fullName>
    </submittedName>
</protein>
<reference evidence="3" key="1">
    <citation type="submission" date="2023-10" db="EMBL/GenBank/DDBJ databases">
        <authorList>
            <person name="Noh H."/>
        </authorList>
    </citation>
    <scope>NUCLEOTIDE SEQUENCE</scope>
    <source>
        <strain evidence="3">DUCC4014</strain>
    </source>
</reference>
<dbReference type="PROSITE" id="PS51419">
    <property type="entry name" value="RAB"/>
    <property type="match status" value="1"/>
</dbReference>
<dbReference type="SMART" id="SM00173">
    <property type="entry name" value="RAS"/>
    <property type="match status" value="1"/>
</dbReference>
<dbReference type="CDD" id="cd01860">
    <property type="entry name" value="Rab5_related"/>
    <property type="match status" value="1"/>
</dbReference>
<dbReference type="GO" id="GO:0003924">
    <property type="term" value="F:GTPase activity"/>
    <property type="evidence" value="ECO:0007669"/>
    <property type="project" value="InterPro"/>
</dbReference>
<dbReference type="Gene3D" id="6.10.140.2040">
    <property type="match status" value="1"/>
</dbReference>
<dbReference type="Gene3D" id="3.40.50.300">
    <property type="entry name" value="P-loop containing nucleotide triphosphate hydrolases"/>
    <property type="match status" value="1"/>
</dbReference>
<dbReference type="FunFam" id="3.40.50.300:FF:000808">
    <property type="entry name" value="Small GTP-binding protein, putative"/>
    <property type="match status" value="1"/>
</dbReference>
<dbReference type="InterPro" id="IPR001806">
    <property type="entry name" value="Small_GTPase"/>
</dbReference>
<proteinExistence type="predicted"/>
<dbReference type="InterPro" id="IPR001810">
    <property type="entry name" value="F-box_dom"/>
</dbReference>
<dbReference type="InterPro" id="IPR005225">
    <property type="entry name" value="Small_GTP-bd"/>
</dbReference>
<feature type="domain" description="F-box" evidence="2">
    <location>
        <begin position="254"/>
        <end position="300"/>
    </location>
</feature>
<dbReference type="PROSITE" id="PS50181">
    <property type="entry name" value="FBOX"/>
    <property type="match status" value="1"/>
</dbReference>
<dbReference type="SMART" id="SM00176">
    <property type="entry name" value="RAN"/>
    <property type="match status" value="1"/>
</dbReference>
<evidence type="ECO:0000313" key="4">
    <source>
        <dbReference type="Proteomes" id="UP000827549"/>
    </source>
</evidence>
<dbReference type="RefSeq" id="XP_062631109.1">
    <property type="nucleotide sequence ID" value="XM_062775125.1"/>
</dbReference>
<accession>A0AAF0YE58</accession>
<dbReference type="SUPFAM" id="SSF52540">
    <property type="entry name" value="P-loop containing nucleoside triphosphate hydrolases"/>
    <property type="match status" value="1"/>
</dbReference>
<evidence type="ECO:0000256" key="1">
    <source>
        <dbReference type="ARBA" id="ARBA00022741"/>
    </source>
</evidence>
<evidence type="ECO:0000259" key="2">
    <source>
        <dbReference type="PROSITE" id="PS50181"/>
    </source>
</evidence>
<dbReference type="PROSITE" id="PS51420">
    <property type="entry name" value="RHO"/>
    <property type="match status" value="1"/>
</dbReference>
<dbReference type="SMART" id="SM00174">
    <property type="entry name" value="RHO"/>
    <property type="match status" value="1"/>
</dbReference>
<keyword evidence="1" id="KW-0547">Nucleotide-binding</keyword>
<keyword evidence="4" id="KW-1185">Reference proteome</keyword>
<gene>
    <name evidence="3" type="primary">RAB5C</name>
    <name evidence="3" type="ORF">LOC62_06G008583</name>
</gene>
<dbReference type="InterPro" id="IPR027417">
    <property type="entry name" value="P-loop_NTPase"/>
</dbReference>
<dbReference type="GO" id="GO:0005525">
    <property type="term" value="F:GTP binding"/>
    <property type="evidence" value="ECO:0007669"/>
    <property type="project" value="InterPro"/>
</dbReference>
<dbReference type="NCBIfam" id="TIGR00231">
    <property type="entry name" value="small_GTP"/>
    <property type="match status" value="1"/>
</dbReference>
<dbReference type="PROSITE" id="PS51421">
    <property type="entry name" value="RAS"/>
    <property type="match status" value="1"/>
</dbReference>
<dbReference type="Proteomes" id="UP000827549">
    <property type="component" value="Chromosome 6"/>
</dbReference>
<dbReference type="AlphaFoldDB" id="A0AAF0YE58"/>
<dbReference type="GeneID" id="87811747"/>
<dbReference type="SMART" id="SM00175">
    <property type="entry name" value="RAB"/>
    <property type="match status" value="1"/>
</dbReference>
<dbReference type="PANTHER" id="PTHR47978">
    <property type="match status" value="1"/>
</dbReference>
<dbReference type="EMBL" id="CP086719">
    <property type="protein sequence ID" value="WOO85083.1"/>
    <property type="molecule type" value="Genomic_DNA"/>
</dbReference>
<dbReference type="Pfam" id="PF00071">
    <property type="entry name" value="Ras"/>
    <property type="match status" value="1"/>
</dbReference>
<dbReference type="PRINTS" id="PR00449">
    <property type="entry name" value="RASTRNSFRMNG"/>
</dbReference>
<sequence>MAPRTASFKLVLLGESAVGKSSLVLRFVRSATEVRDEFSDFRESTIAAFLTQTVPLDDSTNIKFEIWDTVGAGQERYKSLAPIYFRNANAAVIVYDITQPPEASFDKAKSWVRELQRQADPNIVIMLVGNKSDLKASRKVPRELGEQFAKDEELLFTEASAKTGDGVDDLFMSIGEFVVCPKNLPLAAPKTPGNSGVKIANAPVEEESKRACTDTMAEVALTVTRPSTATPQPPAPPSPTTTTPALTPALTPFALGFLALPPELATRILLFLAPDDLGVLSRTVEQLAGVERDAYLWSVWISQTAPSRIHHALSSPLHPRPDAAELVRRGTLRGLAVISGVKAGIYWGSDVAVRLSLVHEKLSSERRRRKLTAALHTRPPASRLVAAGILPPATPTAAATIRARAHALERARKRDAVRAALRGFGVGSRRFEDVASASCGVWKDRGERVLLALCPGIKEKQRFFEALAGRVV</sequence>